<comment type="subcellular location">
    <subcellularLocation>
        <location evidence="1">Nucleus</location>
    </subcellularLocation>
</comment>
<feature type="compositionally biased region" description="Basic and acidic residues" evidence="3">
    <location>
        <begin position="193"/>
        <end position="211"/>
    </location>
</feature>
<dbReference type="Proteomes" id="UP001565368">
    <property type="component" value="Unassembled WGS sequence"/>
</dbReference>
<evidence type="ECO:0000313" key="5">
    <source>
        <dbReference type="EMBL" id="KAL1406049.1"/>
    </source>
</evidence>
<keyword evidence="2" id="KW-0539">Nucleus</keyword>
<gene>
    <name evidence="5" type="ORF">Q8F55_007732</name>
</gene>
<evidence type="ECO:0000256" key="2">
    <source>
        <dbReference type="ARBA" id="ARBA00023242"/>
    </source>
</evidence>
<feature type="region of interest" description="Disordered" evidence="3">
    <location>
        <begin position="132"/>
        <end position="211"/>
    </location>
</feature>
<comment type="caution">
    <text evidence="5">The sequence shown here is derived from an EMBL/GenBank/DDBJ whole genome shotgun (WGS) entry which is preliminary data.</text>
</comment>
<dbReference type="Pfam" id="PF10187">
    <property type="entry name" value="FAM192A_Fyv6_N"/>
    <property type="match status" value="1"/>
</dbReference>
<dbReference type="PANTHER" id="PTHR13495">
    <property type="entry name" value="NEFA-INTERACTING NUCLEAR PROTEIN NIP30"/>
    <property type="match status" value="1"/>
</dbReference>
<accession>A0ABR3PUC1</accession>
<sequence length="211" mass="23342">MEQQLETSGSALATGSIAARFVSQNALDEASARKEQEWKDAYARIGQEPPPQMLEQPDDGRTLYERLEEQRILKQEEWDNKMKLSNQYRGLQTDELDFLAEKVKETRAHERKVEQEDDAEVMGYKEALAKRQATALAAAEPQLAASKAPAPPAKRIPPKAAKKDIKSLMKGVVVKKKPKAAASASPKPTAEGSSKRSHEGGDEPSDKKHKP</sequence>
<proteinExistence type="predicted"/>
<dbReference type="EMBL" id="JBBXJM010000006">
    <property type="protein sequence ID" value="KAL1406049.1"/>
    <property type="molecule type" value="Genomic_DNA"/>
</dbReference>
<dbReference type="GeneID" id="95988775"/>
<dbReference type="PANTHER" id="PTHR13495:SF0">
    <property type="entry name" value="PSME3-INTERACTING PROTEIN"/>
    <property type="match status" value="1"/>
</dbReference>
<evidence type="ECO:0000256" key="3">
    <source>
        <dbReference type="SAM" id="MobiDB-lite"/>
    </source>
</evidence>
<reference evidence="5 6" key="1">
    <citation type="submission" date="2023-08" db="EMBL/GenBank/DDBJ databases">
        <title>Annotated Genome Sequence of Vanrija albida AlHP1.</title>
        <authorList>
            <person name="Herzog R."/>
        </authorList>
    </citation>
    <scope>NUCLEOTIDE SEQUENCE [LARGE SCALE GENOMIC DNA]</scope>
    <source>
        <strain evidence="5 6">AlHP1</strain>
    </source>
</reference>
<evidence type="ECO:0000259" key="4">
    <source>
        <dbReference type="Pfam" id="PF10187"/>
    </source>
</evidence>
<protein>
    <recommendedName>
        <fullName evidence="4">FAM192A/Fyv6 N-terminal domain-containing protein</fullName>
    </recommendedName>
</protein>
<dbReference type="RefSeq" id="XP_069205993.1">
    <property type="nucleotide sequence ID" value="XM_069356152.1"/>
</dbReference>
<evidence type="ECO:0000313" key="6">
    <source>
        <dbReference type="Proteomes" id="UP001565368"/>
    </source>
</evidence>
<name>A0ABR3PUC1_9TREE</name>
<dbReference type="InterPro" id="IPR019331">
    <property type="entry name" value="FAM192A/Fyv6_N"/>
</dbReference>
<organism evidence="5 6">
    <name type="scientific">Vanrija albida</name>
    <dbReference type="NCBI Taxonomy" id="181172"/>
    <lineage>
        <taxon>Eukaryota</taxon>
        <taxon>Fungi</taxon>
        <taxon>Dikarya</taxon>
        <taxon>Basidiomycota</taxon>
        <taxon>Agaricomycotina</taxon>
        <taxon>Tremellomycetes</taxon>
        <taxon>Trichosporonales</taxon>
        <taxon>Trichosporonaceae</taxon>
        <taxon>Vanrija</taxon>
    </lineage>
</organism>
<feature type="compositionally biased region" description="Low complexity" evidence="3">
    <location>
        <begin position="132"/>
        <end position="148"/>
    </location>
</feature>
<dbReference type="InterPro" id="IPR039845">
    <property type="entry name" value="FAM192A"/>
</dbReference>
<evidence type="ECO:0000256" key="1">
    <source>
        <dbReference type="ARBA" id="ARBA00004123"/>
    </source>
</evidence>
<keyword evidence="6" id="KW-1185">Reference proteome</keyword>
<feature type="domain" description="FAM192A/Fyv6 N-terminal" evidence="4">
    <location>
        <begin position="21"/>
        <end position="124"/>
    </location>
</feature>